<dbReference type="PATRIC" id="fig|480391.4.peg.1315"/>
<dbReference type="RefSeq" id="WP_057800393.1">
    <property type="nucleotide sequence ID" value="NZ_BJZZ01000042.1"/>
</dbReference>
<organism evidence="2 3">
    <name type="scientific">Pediococcus argentinicus</name>
    <dbReference type="NCBI Taxonomy" id="480391"/>
    <lineage>
        <taxon>Bacteria</taxon>
        <taxon>Bacillati</taxon>
        <taxon>Bacillota</taxon>
        <taxon>Bacilli</taxon>
        <taxon>Lactobacillales</taxon>
        <taxon>Lactobacillaceae</taxon>
        <taxon>Pediococcus</taxon>
    </lineage>
</organism>
<evidence type="ECO:0000313" key="3">
    <source>
        <dbReference type="Proteomes" id="UP000051249"/>
    </source>
</evidence>
<gene>
    <name evidence="2" type="ORF">IV88_GL001294</name>
</gene>
<dbReference type="InterPro" id="IPR036866">
    <property type="entry name" value="RibonucZ/Hydroxyglut_hydro"/>
</dbReference>
<sequence length="276" mass="31248">MNKIKYDVFTTNLPGVVPGVPSGTEDLEWFPNSSVLVYGENEAAIIDTFMTKSSNEELIKWILEHKVNLKYIYITHAHTDHFMGAGMLKTAFPSAKVIATKETKEGIQPILLPETTAQIWEHMLPGEKPNPILDIDETVDKSFFVDGSEFEIIKNGFTDTHDTTSLWIPDIKLIIAGDAVYNGVHPFLAETTLKDRENWIEVDKKLKNLNPKYVVAGHKNPDNDDNPNILDEMIEYITDFDNLKKIISDPNEVFEKMMKKYGTKINPGSLWAAVHL</sequence>
<dbReference type="Gene3D" id="3.60.15.10">
    <property type="entry name" value="Ribonuclease Z/Hydroxyacylglutathione hydrolase-like"/>
    <property type="match status" value="1"/>
</dbReference>
<comment type="caution">
    <text evidence="2">The sequence shown here is derived from an EMBL/GenBank/DDBJ whole genome shotgun (WGS) entry which is preliminary data.</text>
</comment>
<dbReference type="EMBL" id="JQCQ01000041">
    <property type="protein sequence ID" value="KRO22105.1"/>
    <property type="molecule type" value="Genomic_DNA"/>
</dbReference>
<accession>A0A0R2N8F1</accession>
<dbReference type="PANTHER" id="PTHR42951">
    <property type="entry name" value="METALLO-BETA-LACTAMASE DOMAIN-CONTAINING"/>
    <property type="match status" value="1"/>
</dbReference>
<dbReference type="AlphaFoldDB" id="A0A0R2N8F1"/>
<name>A0A0R2N8F1_9LACO</name>
<dbReference type="InterPro" id="IPR050855">
    <property type="entry name" value="NDM-1-like"/>
</dbReference>
<dbReference type="CDD" id="cd07739">
    <property type="entry name" value="metallo-hydrolase-like_MBL-fold"/>
    <property type="match status" value="1"/>
</dbReference>
<reference evidence="2 3" key="1">
    <citation type="journal article" date="2015" name="Genome Announc.">
        <title>Expanding the biotechnology potential of lactobacilli through comparative genomics of 213 strains and associated genera.</title>
        <authorList>
            <person name="Sun Z."/>
            <person name="Harris H.M."/>
            <person name="McCann A."/>
            <person name="Guo C."/>
            <person name="Argimon S."/>
            <person name="Zhang W."/>
            <person name="Yang X."/>
            <person name="Jeffery I.B."/>
            <person name="Cooney J.C."/>
            <person name="Kagawa T.F."/>
            <person name="Liu W."/>
            <person name="Song Y."/>
            <person name="Salvetti E."/>
            <person name="Wrobel A."/>
            <person name="Rasinkangas P."/>
            <person name="Parkhill J."/>
            <person name="Rea M.C."/>
            <person name="O'Sullivan O."/>
            <person name="Ritari J."/>
            <person name="Douillard F.P."/>
            <person name="Paul Ross R."/>
            <person name="Yang R."/>
            <person name="Briner A.E."/>
            <person name="Felis G.E."/>
            <person name="de Vos W.M."/>
            <person name="Barrangou R."/>
            <person name="Klaenhammer T.R."/>
            <person name="Caufield P.W."/>
            <person name="Cui Y."/>
            <person name="Zhang H."/>
            <person name="O'Toole P.W."/>
        </authorList>
    </citation>
    <scope>NUCLEOTIDE SEQUENCE [LARGE SCALE GENOMIC DNA]</scope>
    <source>
        <strain evidence="2 3">DSM 23026</strain>
    </source>
</reference>
<dbReference type="InterPro" id="IPR001279">
    <property type="entry name" value="Metallo-B-lactamas"/>
</dbReference>
<dbReference type="Proteomes" id="UP000051249">
    <property type="component" value="Unassembled WGS sequence"/>
</dbReference>
<keyword evidence="3" id="KW-1185">Reference proteome</keyword>
<dbReference type="SMART" id="SM00849">
    <property type="entry name" value="Lactamase_B"/>
    <property type="match status" value="1"/>
</dbReference>
<dbReference type="SUPFAM" id="SSF56281">
    <property type="entry name" value="Metallo-hydrolase/oxidoreductase"/>
    <property type="match status" value="1"/>
</dbReference>
<dbReference type="Pfam" id="PF00753">
    <property type="entry name" value="Lactamase_B"/>
    <property type="match status" value="1"/>
</dbReference>
<proteinExistence type="predicted"/>
<evidence type="ECO:0000313" key="2">
    <source>
        <dbReference type="EMBL" id="KRO22105.1"/>
    </source>
</evidence>
<evidence type="ECO:0000259" key="1">
    <source>
        <dbReference type="SMART" id="SM00849"/>
    </source>
</evidence>
<protein>
    <recommendedName>
        <fullName evidence="1">Metallo-beta-lactamase domain-containing protein</fullName>
    </recommendedName>
</protein>
<feature type="domain" description="Metallo-beta-lactamase" evidence="1">
    <location>
        <begin position="31"/>
        <end position="218"/>
    </location>
</feature>
<dbReference type="PANTHER" id="PTHR42951:SF14">
    <property type="entry name" value="METALLO-BETA-LACTAMASE SUPERFAMILY PROTEIN"/>
    <property type="match status" value="1"/>
</dbReference>